<evidence type="ECO:0008006" key="3">
    <source>
        <dbReference type="Google" id="ProtNLM"/>
    </source>
</evidence>
<dbReference type="Proteomes" id="UP001553161">
    <property type="component" value="Unassembled WGS sequence"/>
</dbReference>
<evidence type="ECO:0000313" key="2">
    <source>
        <dbReference type="Proteomes" id="UP001553161"/>
    </source>
</evidence>
<dbReference type="PROSITE" id="PS51257">
    <property type="entry name" value="PROKAR_LIPOPROTEIN"/>
    <property type="match status" value="1"/>
</dbReference>
<reference evidence="1 2" key="1">
    <citation type="submission" date="2024-07" db="EMBL/GenBank/DDBJ databases">
        <authorList>
            <person name="Kang M."/>
        </authorList>
    </citation>
    <scope>NUCLEOTIDE SEQUENCE [LARGE SCALE GENOMIC DNA]</scope>
    <source>
        <strain evidence="1 2">DFM31</strain>
    </source>
</reference>
<keyword evidence="2" id="KW-1185">Reference proteome</keyword>
<gene>
    <name evidence="1" type="ORF">AB0T83_11130</name>
</gene>
<dbReference type="EMBL" id="JBFBVU010000012">
    <property type="protein sequence ID" value="MEV8467333.1"/>
    <property type="molecule type" value="Genomic_DNA"/>
</dbReference>
<protein>
    <recommendedName>
        <fullName evidence="3">Cation transport ATPase</fullName>
    </recommendedName>
</protein>
<comment type="caution">
    <text evidence="1">The sequence shown here is derived from an EMBL/GenBank/DDBJ whole genome shotgun (WGS) entry which is preliminary data.</text>
</comment>
<evidence type="ECO:0000313" key="1">
    <source>
        <dbReference type="EMBL" id="MEV8467333.1"/>
    </source>
</evidence>
<dbReference type="RefSeq" id="WP_366193117.1">
    <property type="nucleotide sequence ID" value="NZ_JBFBVU010000012.1"/>
</dbReference>
<proteinExistence type="predicted"/>
<accession>A0ABV3L758</accession>
<name>A0ABV3L758_9RHOB</name>
<organism evidence="1 2">
    <name type="scientific">Meridianimarinicoccus marinus</name>
    <dbReference type="NCBI Taxonomy" id="3231483"/>
    <lineage>
        <taxon>Bacteria</taxon>
        <taxon>Pseudomonadati</taxon>
        <taxon>Pseudomonadota</taxon>
        <taxon>Alphaproteobacteria</taxon>
        <taxon>Rhodobacterales</taxon>
        <taxon>Paracoccaceae</taxon>
        <taxon>Meridianimarinicoccus</taxon>
    </lineage>
</organism>
<sequence length="223" mass="23269">MPISDRMGAKGAAVVAALGVLALSGCDANGEFAGRSAFGHGPVTALRVAQNSVTVVGPAGYCIDKSGSRDRDSGSFVLLGSCATLNGEPEGPTAPGVLTALVSPETDQPQAPTAAQLERFLRSTSGRAALSHDNRADTVTLLDIRRNGDVLLLKVRDRSTGRPDDLQDTSWRAVLAMKGRLVALSVHSHEAVPMTDAQMRQTLDRFLAAMRAANAAPVPDQEA</sequence>